<accession>A0A1I5S686</accession>
<dbReference type="SUPFAM" id="SSF51735">
    <property type="entry name" value="NAD(P)-binding Rossmann-fold domains"/>
    <property type="match status" value="1"/>
</dbReference>
<dbReference type="PANTHER" id="PTHR48075:SF9">
    <property type="entry name" value="3-HYDROXYBUTYRYL-COA DEHYDROGENASE"/>
    <property type="match status" value="1"/>
</dbReference>
<feature type="domain" description="3-hydroxyacyl-CoA dehydrogenase NAD binding" evidence="3">
    <location>
        <begin position="14"/>
        <end position="189"/>
    </location>
</feature>
<dbReference type="GO" id="GO:0008691">
    <property type="term" value="F:3-hydroxybutyryl-CoA dehydrogenase activity"/>
    <property type="evidence" value="ECO:0007669"/>
    <property type="project" value="TreeGrafter"/>
</dbReference>
<comment type="similarity">
    <text evidence="1">Belongs to the 3-hydroxyacyl-CoA dehydrogenase family.</text>
</comment>
<evidence type="ECO:0000259" key="3">
    <source>
        <dbReference type="Pfam" id="PF02737"/>
    </source>
</evidence>
<proteinExistence type="inferred from homology"/>
<dbReference type="GO" id="GO:0070403">
    <property type="term" value="F:NAD+ binding"/>
    <property type="evidence" value="ECO:0007669"/>
    <property type="project" value="InterPro"/>
</dbReference>
<feature type="region of interest" description="Disordered" evidence="2">
    <location>
        <begin position="208"/>
        <end position="228"/>
    </location>
</feature>
<dbReference type="Pfam" id="PF02737">
    <property type="entry name" value="3HCDH_N"/>
    <property type="match status" value="1"/>
</dbReference>
<dbReference type="InterPro" id="IPR006176">
    <property type="entry name" value="3-OHacyl-CoA_DH_NAD-bd"/>
</dbReference>
<dbReference type="Proteomes" id="UP000199137">
    <property type="component" value="Unassembled WGS sequence"/>
</dbReference>
<reference evidence="4 5" key="1">
    <citation type="submission" date="2016-10" db="EMBL/GenBank/DDBJ databases">
        <authorList>
            <person name="de Groot N.N."/>
        </authorList>
    </citation>
    <scope>NUCLEOTIDE SEQUENCE [LARGE SCALE GENOMIC DNA]</scope>
    <source>
        <strain evidence="4 5">DSM 44637</strain>
    </source>
</reference>
<evidence type="ECO:0000256" key="1">
    <source>
        <dbReference type="ARBA" id="ARBA00009463"/>
    </source>
</evidence>
<dbReference type="PANTHER" id="PTHR48075">
    <property type="entry name" value="3-HYDROXYACYL-COA DEHYDROGENASE FAMILY PROTEIN"/>
    <property type="match status" value="1"/>
</dbReference>
<dbReference type="EMBL" id="FOWC01000006">
    <property type="protein sequence ID" value="SFP66187.1"/>
    <property type="molecule type" value="Genomic_DNA"/>
</dbReference>
<evidence type="ECO:0000256" key="2">
    <source>
        <dbReference type="SAM" id="MobiDB-lite"/>
    </source>
</evidence>
<protein>
    <submittedName>
        <fullName evidence="4">3-hydroxybutyryl-CoA dehydrogenase</fullName>
    </submittedName>
</protein>
<organism evidence="4 5">
    <name type="scientific">Amycolatopsis rubida</name>
    <dbReference type="NCBI Taxonomy" id="112413"/>
    <lineage>
        <taxon>Bacteria</taxon>
        <taxon>Bacillati</taxon>
        <taxon>Actinomycetota</taxon>
        <taxon>Actinomycetes</taxon>
        <taxon>Pseudonocardiales</taxon>
        <taxon>Pseudonocardiaceae</taxon>
        <taxon>Amycolatopsis</taxon>
    </lineage>
</organism>
<name>A0A1I5S686_9PSEU</name>
<gene>
    <name evidence="4" type="ORF">SAMN05421854_106202</name>
</gene>
<dbReference type="STRING" id="112413.SAMN05421854_106202"/>
<dbReference type="GO" id="GO:0006635">
    <property type="term" value="P:fatty acid beta-oxidation"/>
    <property type="evidence" value="ECO:0007669"/>
    <property type="project" value="TreeGrafter"/>
</dbReference>
<dbReference type="InterPro" id="IPR036291">
    <property type="entry name" value="NAD(P)-bd_dom_sf"/>
</dbReference>
<evidence type="ECO:0000313" key="5">
    <source>
        <dbReference type="Proteomes" id="UP000199137"/>
    </source>
</evidence>
<sequence>MPHNVHSSGEIARVGVAGAGQMGSGIAEVCARAGLDVVVCEADAPSAEAGRTRILASLDRAVRAGKLDRPAAERAAWRLRFTADVGELADRQLVIEAVAEDERSKTELFAALDKAVADPGAILAPTTSSIPIMRLGMATGRAAQVVGPHFFNPAPVLPLVEVVGSLLTSPDTVDRVQRFATGTLGEQAIRPATGPGSWSTRCSCRIRSRRSGWSSPGSPRPPTSTAAWNWAPRTRGARCGWPT</sequence>
<dbReference type="Gene3D" id="3.40.50.720">
    <property type="entry name" value="NAD(P)-binding Rossmann-like Domain"/>
    <property type="match status" value="1"/>
</dbReference>
<evidence type="ECO:0000313" key="4">
    <source>
        <dbReference type="EMBL" id="SFP66187.1"/>
    </source>
</evidence>
<dbReference type="AlphaFoldDB" id="A0A1I5S686"/>